<dbReference type="RefSeq" id="WP_146228658.1">
    <property type="nucleotide sequence ID" value="NZ_JAMOFZ010000005.1"/>
</dbReference>
<feature type="region of interest" description="Disordered" evidence="1">
    <location>
        <begin position="464"/>
        <end position="485"/>
    </location>
</feature>
<evidence type="ECO:0000256" key="1">
    <source>
        <dbReference type="SAM" id="MobiDB-lite"/>
    </source>
</evidence>
<comment type="caution">
    <text evidence="2">The sequence shown here is derived from an EMBL/GenBank/DDBJ whole genome shotgun (WGS) entry which is preliminary data.</text>
</comment>
<accession>A0A318SNG0</accession>
<keyword evidence="3" id="KW-1185">Reference proteome</keyword>
<proteinExistence type="predicted"/>
<gene>
    <name evidence="2" type="ORF">DFQ15_10588</name>
</gene>
<dbReference type="OrthoDB" id="580803at2"/>
<dbReference type="Proteomes" id="UP000247540">
    <property type="component" value="Unassembled WGS sequence"/>
</dbReference>
<dbReference type="EMBL" id="QJTC01000005">
    <property type="protein sequence ID" value="PYE78729.1"/>
    <property type="molecule type" value="Genomic_DNA"/>
</dbReference>
<organism evidence="2 3">
    <name type="scientific">Xylophilus ampelinus</name>
    <dbReference type="NCBI Taxonomy" id="54067"/>
    <lineage>
        <taxon>Bacteria</taxon>
        <taxon>Pseudomonadati</taxon>
        <taxon>Pseudomonadota</taxon>
        <taxon>Betaproteobacteria</taxon>
        <taxon>Burkholderiales</taxon>
        <taxon>Xylophilus</taxon>
    </lineage>
</organism>
<sequence length="753" mass="77428">MKTPVCLQGPAVRAAATHQSTGRPGGSLCCRRLALVWVLACGCLQGGDARPAAAVRGLGSDTVDLGTTPDLDQLRLSPTRDRQSRLLRAAMASPGALPARARHIEDRFRQAQDSPGALLRAAADLGAIPGVDRSWSAPAPMLPGGTDTLADALALLSVDTAGRGAGPPPAGATVPPDATLPEPLRGEIARMLLGIHAAEQLRRTALAGMPAALTPSALLGQFPDGSAVPTGIPAALDLRRLLSRLDRPALLQGMAVLAQAAARLSGHLQAAPALPRVYWRHETPLGTVLVDTTGTGSAHVLDSPLLVLDVGGDDRYTFEVRRDGNRIAVLIDHGGDDLYAAAGPGTDPSAGILGYGILWDSEGSDGYRGGSFAQGAAVFGAALHIDQAGRDRYTATAYAQGFAVAGWAVLRSSSDATRFDAVSQSQASAGPEGTAVLLDAGGDDRYTLSGTPLLFPSAQLPDRNVSLGQGAGRGQRPDASAGGVSTTGGTGLLLDAAGDDHYSAHVFAQGVGYHEGTGMLLDGGGHDTFEAAWYAMGAAAHNAAGLLVKRGDGDDRYAASHSAALGAAHDFSVAVFVDQGGDDYYRVGDFGIGAALDNSVAFFVDGRGADHYALGPGACRGFGYAALADPDPLRSTLAGAGFFVDRAGRDVYPRQCPARNGAAWTSPPEGDTAASAAARGIGHDCPDAHCGRGDAAARTRLSPIHPRLSRPGWLPHKCGGEITSAIFRHDKIHSSALCRSTRTIGFLASRHEY</sequence>
<reference evidence="2 3" key="1">
    <citation type="submission" date="2018-06" db="EMBL/GenBank/DDBJ databases">
        <title>Genomic Encyclopedia of Type Strains, Phase III (KMG-III): the genomes of soil and plant-associated and newly described type strains.</title>
        <authorList>
            <person name="Whitman W."/>
        </authorList>
    </citation>
    <scope>NUCLEOTIDE SEQUENCE [LARGE SCALE GENOMIC DNA]</scope>
    <source>
        <strain evidence="2 3">CECT 7646</strain>
    </source>
</reference>
<evidence type="ECO:0000313" key="3">
    <source>
        <dbReference type="Proteomes" id="UP000247540"/>
    </source>
</evidence>
<evidence type="ECO:0000313" key="2">
    <source>
        <dbReference type="EMBL" id="PYE78729.1"/>
    </source>
</evidence>
<protein>
    <submittedName>
        <fullName evidence="2">Uncharacterized protein</fullName>
    </submittedName>
</protein>
<name>A0A318SNG0_9BURK</name>
<dbReference type="AlphaFoldDB" id="A0A318SNG0"/>